<feature type="transmembrane region" description="Helical" evidence="1">
    <location>
        <begin position="204"/>
        <end position="231"/>
    </location>
</feature>
<name>A0A1F6AWS0_9BACT</name>
<reference evidence="2 3" key="1">
    <citation type="journal article" date="2016" name="Nat. Commun.">
        <title>Thousands of microbial genomes shed light on interconnected biogeochemical processes in an aquifer system.</title>
        <authorList>
            <person name="Anantharaman K."/>
            <person name="Brown C.T."/>
            <person name="Hug L.A."/>
            <person name="Sharon I."/>
            <person name="Castelle C.J."/>
            <person name="Probst A.J."/>
            <person name="Thomas B.C."/>
            <person name="Singh A."/>
            <person name="Wilkins M.J."/>
            <person name="Karaoz U."/>
            <person name="Brodie E.L."/>
            <person name="Williams K.H."/>
            <person name="Hubbard S.S."/>
            <person name="Banfield J.F."/>
        </authorList>
    </citation>
    <scope>NUCLEOTIDE SEQUENCE [LARGE SCALE GENOMIC DNA]</scope>
</reference>
<feature type="transmembrane region" description="Helical" evidence="1">
    <location>
        <begin position="174"/>
        <end position="192"/>
    </location>
</feature>
<feature type="transmembrane region" description="Helical" evidence="1">
    <location>
        <begin position="247"/>
        <end position="267"/>
    </location>
</feature>
<feature type="transmembrane region" description="Helical" evidence="1">
    <location>
        <begin position="482"/>
        <end position="499"/>
    </location>
</feature>
<feature type="transmembrane region" description="Helical" evidence="1">
    <location>
        <begin position="150"/>
        <end position="168"/>
    </location>
</feature>
<dbReference type="STRING" id="1798396.A2973_00870"/>
<feature type="transmembrane region" description="Helical" evidence="1">
    <location>
        <begin position="352"/>
        <end position="373"/>
    </location>
</feature>
<keyword evidence="1" id="KW-1133">Transmembrane helix</keyword>
<feature type="transmembrane region" description="Helical" evidence="1">
    <location>
        <begin position="414"/>
        <end position="438"/>
    </location>
</feature>
<evidence type="ECO:0000313" key="2">
    <source>
        <dbReference type="EMBL" id="OGG29135.1"/>
    </source>
</evidence>
<feature type="transmembrane region" description="Helical" evidence="1">
    <location>
        <begin position="504"/>
        <end position="521"/>
    </location>
</feature>
<evidence type="ECO:0000313" key="3">
    <source>
        <dbReference type="Proteomes" id="UP000176409"/>
    </source>
</evidence>
<dbReference type="Pfam" id="PF09586">
    <property type="entry name" value="YfhO"/>
    <property type="match status" value="1"/>
</dbReference>
<sequence length="837" mass="96333">MKRSISLVILFFSLLSVISFRNYFFKGLVPIQFNLLPSFYSPWKYFSWPEYQSGVPNKPIGTDNPKLFYPYRKFTVDELKNGRVPLWNPYVFSGNIHAATYQAAVYYPLNFLYFILPLADAWSILVILQPILTGLFTFLFLKSQKISDKGSIFGALSFAFSGWMISWWEESIVIVHSILWLPLALYGSVLLWEQNQHALKGFLLIVIALSMSILAGFLQMTLYLGIVFFFWNMYLLYTSKNKSLGKLGWLAASVLLTLLVTGVQWLPAFEAYAYSPRKVVAATFLFEEFLVPLRHLVTFLSPDFWGNPGTYNYFFPGIFYHEKVIYMGIVPLIFVLYSIFHGRGREIVFWKITSVVFLSLGFALPTSWLWYVLRVPILSVANPSRIFVVASFGFSVLAAHGLDHWWQHMSRRKLLVSISPIAIGFILLWIFVLSMYVVNYHYMDIMKICSGTPALGPYCKLISTSSVAKWSTPYATISLRNLVLPTVFFMVSVISIVIFSRRKIILYVMLLLIVFSSDLYFSTKFLYFSDRQFEFPLVEPIRKLKELAGISRVWSYGNAYIEKNMLSYYGVYSTEGYDALFSQRYGELLYIIKNGGVITDQIHRTDVDLKQASEIESFGNIEERLHVMSLLGVKYILEVKRGENKDKVLTENRFPKDLFSLAWEDDAWRIWEYKNALARALFIPEFVVETDRQQMVSRLFTSTFDMKKTIVLEEEPALIHQTSTRKYSAILEAEAEVSIKKYQPTTVEIAIRAPVNGFLFLSDNYFPGWNATLDNVPTKIFRADYAFRAVEVPVGEHTVRFVYAPRSFTVACLISVFGVLAAIASVAWGVRKNHENQ</sequence>
<dbReference type="PANTHER" id="PTHR38454:SF1">
    <property type="entry name" value="INTEGRAL MEMBRANE PROTEIN"/>
    <property type="match status" value="1"/>
</dbReference>
<comment type="caution">
    <text evidence="2">The sequence shown here is derived from an EMBL/GenBank/DDBJ whole genome shotgun (WGS) entry which is preliminary data.</text>
</comment>
<feature type="transmembrane region" description="Helical" evidence="1">
    <location>
        <begin position="121"/>
        <end position="141"/>
    </location>
</feature>
<dbReference type="InterPro" id="IPR018580">
    <property type="entry name" value="Uncharacterised_YfhO"/>
</dbReference>
<evidence type="ECO:0008006" key="4">
    <source>
        <dbReference type="Google" id="ProtNLM"/>
    </source>
</evidence>
<evidence type="ECO:0000256" key="1">
    <source>
        <dbReference type="SAM" id="Phobius"/>
    </source>
</evidence>
<dbReference type="EMBL" id="MFJZ01000058">
    <property type="protein sequence ID" value="OGG29135.1"/>
    <property type="molecule type" value="Genomic_DNA"/>
</dbReference>
<organism evidence="2 3">
    <name type="scientific">Candidatus Gottesmanbacteria bacterium RIFCSPLOWO2_01_FULL_49_10</name>
    <dbReference type="NCBI Taxonomy" id="1798396"/>
    <lineage>
        <taxon>Bacteria</taxon>
        <taxon>Candidatus Gottesmaniibacteriota</taxon>
    </lineage>
</organism>
<feature type="transmembrane region" description="Helical" evidence="1">
    <location>
        <begin position="385"/>
        <end position="402"/>
    </location>
</feature>
<keyword evidence="1" id="KW-0472">Membrane</keyword>
<keyword evidence="1" id="KW-0812">Transmembrane</keyword>
<dbReference type="Proteomes" id="UP000176409">
    <property type="component" value="Unassembled WGS sequence"/>
</dbReference>
<dbReference type="PANTHER" id="PTHR38454">
    <property type="entry name" value="INTEGRAL MEMBRANE PROTEIN-RELATED"/>
    <property type="match status" value="1"/>
</dbReference>
<feature type="transmembrane region" description="Helical" evidence="1">
    <location>
        <begin position="279"/>
        <end position="297"/>
    </location>
</feature>
<feature type="transmembrane region" description="Helical" evidence="1">
    <location>
        <begin position="808"/>
        <end position="830"/>
    </location>
</feature>
<gene>
    <name evidence="2" type="ORF">A2973_00870</name>
</gene>
<proteinExistence type="predicted"/>
<dbReference type="AlphaFoldDB" id="A0A1F6AWS0"/>
<accession>A0A1F6AWS0</accession>
<feature type="transmembrane region" description="Helical" evidence="1">
    <location>
        <begin position="317"/>
        <end position="340"/>
    </location>
</feature>
<protein>
    <recommendedName>
        <fullName evidence="4">Membrane protein 6-pyruvoyl-tetrahydropterin synthase-related domain-containing protein</fullName>
    </recommendedName>
</protein>